<gene>
    <name evidence="1" type="ORF">CEXT_249211</name>
</gene>
<evidence type="ECO:0000313" key="2">
    <source>
        <dbReference type="Proteomes" id="UP001054945"/>
    </source>
</evidence>
<name>A0AAV4VCV6_CAEEX</name>
<protein>
    <recommendedName>
        <fullName evidence="3">EGF-like domain-containing protein</fullName>
    </recommendedName>
</protein>
<dbReference type="EMBL" id="BPLR01014284">
    <property type="protein sequence ID" value="GIY67824.1"/>
    <property type="molecule type" value="Genomic_DNA"/>
</dbReference>
<evidence type="ECO:0008006" key="3">
    <source>
        <dbReference type="Google" id="ProtNLM"/>
    </source>
</evidence>
<accession>A0AAV4VCV6</accession>
<reference evidence="1 2" key="1">
    <citation type="submission" date="2021-06" db="EMBL/GenBank/DDBJ databases">
        <title>Caerostris extrusa draft genome.</title>
        <authorList>
            <person name="Kono N."/>
            <person name="Arakawa K."/>
        </authorList>
    </citation>
    <scope>NUCLEOTIDE SEQUENCE [LARGE SCALE GENOMIC DNA]</scope>
</reference>
<evidence type="ECO:0000313" key="1">
    <source>
        <dbReference type="EMBL" id="GIY67824.1"/>
    </source>
</evidence>
<dbReference type="Proteomes" id="UP001054945">
    <property type="component" value="Unassembled WGS sequence"/>
</dbReference>
<organism evidence="1 2">
    <name type="scientific">Caerostris extrusa</name>
    <name type="common">Bark spider</name>
    <name type="synonym">Caerostris bankana</name>
    <dbReference type="NCBI Taxonomy" id="172846"/>
    <lineage>
        <taxon>Eukaryota</taxon>
        <taxon>Metazoa</taxon>
        <taxon>Ecdysozoa</taxon>
        <taxon>Arthropoda</taxon>
        <taxon>Chelicerata</taxon>
        <taxon>Arachnida</taxon>
        <taxon>Araneae</taxon>
        <taxon>Araneomorphae</taxon>
        <taxon>Entelegynae</taxon>
        <taxon>Araneoidea</taxon>
        <taxon>Araneidae</taxon>
        <taxon>Caerostris</taxon>
    </lineage>
</organism>
<sequence length="70" mass="7819">MPRCINGVCLDNLCYCNDGFGGKGCEMPDIVTMYEDSSWNEHISSHLCSQQSQYRVNTSWNISIHDVGSA</sequence>
<keyword evidence="2" id="KW-1185">Reference proteome</keyword>
<dbReference type="AlphaFoldDB" id="A0AAV4VCV6"/>
<comment type="caution">
    <text evidence="1">The sequence shown here is derived from an EMBL/GenBank/DDBJ whole genome shotgun (WGS) entry which is preliminary data.</text>
</comment>
<proteinExistence type="predicted"/>